<evidence type="ECO:0000313" key="3">
    <source>
        <dbReference type="EMBL" id="CAE7238338.1"/>
    </source>
</evidence>
<proteinExistence type="predicted"/>
<dbReference type="InterPro" id="IPR006073">
    <property type="entry name" value="GTP-bd"/>
</dbReference>
<feature type="domain" description="G" evidence="2">
    <location>
        <begin position="111"/>
        <end position="259"/>
    </location>
</feature>
<dbReference type="AlphaFoldDB" id="A0A812LA33"/>
<dbReference type="OrthoDB" id="391988at2759"/>
<dbReference type="GO" id="GO:0005525">
    <property type="term" value="F:GTP binding"/>
    <property type="evidence" value="ECO:0007669"/>
    <property type="project" value="InterPro"/>
</dbReference>
<dbReference type="SUPFAM" id="SSF52540">
    <property type="entry name" value="P-loop containing nucleoside triphosphate hydrolases"/>
    <property type="match status" value="1"/>
</dbReference>
<name>A0A812LA33_9DINO</name>
<dbReference type="Proteomes" id="UP000604046">
    <property type="component" value="Unassembled WGS sequence"/>
</dbReference>
<keyword evidence="4" id="KW-1185">Reference proteome</keyword>
<sequence>MEISRLTVVPPASRASAFSGVPSHPSPSRWSARSCSLPIGHASAGPFGPLQGTAACAVLCAWRMKGVKCHREAMARCRRSSTDIVPDGTIMGDRPKVRYIWQVPQAASPELVLAGRSNAGKSTLLNAVLGAAGMKKAAPMSPRGGRTRTLNWYPIGFRRPLGWYGDGVRIPPEWNENEDLSLEDELRAAGEGCCLVDCFGLGEVDYSELKARRLQTWGPLLQKFLSERRALQTFCHLISSEQEGQLSDGDRQLVDIFDRSEAERDARGFSPVRYVVVLTKIDLFDPSMVSEFQERLSEAFAQLGRPPSSIVSCASLRYSGIRDFQRVVGEAAGRGWDQLDQWILDATKLQRTPQGRSKFQRQQVKAAYTSTAKQSARRPARGGKGASTMMPPSV</sequence>
<gene>
    <name evidence="3" type="primary">engB</name>
    <name evidence="3" type="ORF">SNAT2548_LOCUS10462</name>
</gene>
<feature type="region of interest" description="Disordered" evidence="1">
    <location>
        <begin position="368"/>
        <end position="394"/>
    </location>
</feature>
<evidence type="ECO:0000313" key="4">
    <source>
        <dbReference type="Proteomes" id="UP000604046"/>
    </source>
</evidence>
<reference evidence="3" key="1">
    <citation type="submission" date="2021-02" db="EMBL/GenBank/DDBJ databases">
        <authorList>
            <person name="Dougan E. K."/>
            <person name="Rhodes N."/>
            <person name="Thang M."/>
            <person name="Chan C."/>
        </authorList>
    </citation>
    <scope>NUCLEOTIDE SEQUENCE</scope>
</reference>
<protein>
    <submittedName>
        <fullName evidence="3">EngB protein</fullName>
    </submittedName>
</protein>
<dbReference type="PANTHER" id="PTHR11649">
    <property type="entry name" value="MSS1/TRME-RELATED GTP-BINDING PROTEIN"/>
    <property type="match status" value="1"/>
</dbReference>
<dbReference type="InterPro" id="IPR027417">
    <property type="entry name" value="P-loop_NTPase"/>
</dbReference>
<dbReference type="EMBL" id="CAJNDS010000868">
    <property type="protein sequence ID" value="CAE7238338.1"/>
    <property type="molecule type" value="Genomic_DNA"/>
</dbReference>
<dbReference type="Pfam" id="PF01926">
    <property type="entry name" value="MMR_HSR1"/>
    <property type="match status" value="1"/>
</dbReference>
<dbReference type="PANTHER" id="PTHR11649:SF13">
    <property type="entry name" value="ENGB-TYPE G DOMAIN-CONTAINING PROTEIN"/>
    <property type="match status" value="1"/>
</dbReference>
<evidence type="ECO:0000256" key="1">
    <source>
        <dbReference type="SAM" id="MobiDB-lite"/>
    </source>
</evidence>
<organism evidence="3 4">
    <name type="scientific">Symbiodinium natans</name>
    <dbReference type="NCBI Taxonomy" id="878477"/>
    <lineage>
        <taxon>Eukaryota</taxon>
        <taxon>Sar</taxon>
        <taxon>Alveolata</taxon>
        <taxon>Dinophyceae</taxon>
        <taxon>Suessiales</taxon>
        <taxon>Symbiodiniaceae</taxon>
        <taxon>Symbiodinium</taxon>
    </lineage>
</organism>
<accession>A0A812LA33</accession>
<dbReference type="Gene3D" id="3.40.50.300">
    <property type="entry name" value="P-loop containing nucleotide triphosphate hydrolases"/>
    <property type="match status" value="1"/>
</dbReference>
<evidence type="ECO:0000259" key="2">
    <source>
        <dbReference type="Pfam" id="PF01926"/>
    </source>
</evidence>
<comment type="caution">
    <text evidence="3">The sequence shown here is derived from an EMBL/GenBank/DDBJ whole genome shotgun (WGS) entry which is preliminary data.</text>
</comment>